<sequence length="105" mass="11407">MRARETFTPAQSRAARGLLDWTSAELSKRSGIEHHLIQAFEGDEADLEPYALAAIGRSFAKSGVIAKQGRSAGDGVRFSRRPSARDGWMLNGLPDFLSANDADET</sequence>
<accession>A0A6H1ZJ77</accession>
<dbReference type="InterPro" id="IPR010982">
    <property type="entry name" value="Lambda_DNA-bd_dom_sf"/>
</dbReference>
<reference evidence="1" key="1">
    <citation type="submission" date="2020-03" db="EMBL/GenBank/DDBJ databases">
        <title>The deep terrestrial virosphere.</title>
        <authorList>
            <person name="Holmfeldt K."/>
            <person name="Nilsson E."/>
            <person name="Simone D."/>
            <person name="Lopez-Fernandez M."/>
            <person name="Wu X."/>
            <person name="de Brujin I."/>
            <person name="Lundin D."/>
            <person name="Andersson A."/>
            <person name="Bertilsson S."/>
            <person name="Dopson M."/>
        </authorList>
    </citation>
    <scope>NUCLEOTIDE SEQUENCE</scope>
    <source>
        <strain evidence="1">TM448A00633</strain>
    </source>
</reference>
<name>A0A6H1ZJ77_9ZZZZ</name>
<gene>
    <name evidence="1" type="ORF">TM448A00633_0005</name>
</gene>
<dbReference type="EMBL" id="MT144037">
    <property type="protein sequence ID" value="QJA47250.1"/>
    <property type="molecule type" value="Genomic_DNA"/>
</dbReference>
<protein>
    <submittedName>
        <fullName evidence="1">Uncharacterized protein</fullName>
    </submittedName>
</protein>
<proteinExistence type="predicted"/>
<dbReference type="GO" id="GO:0003677">
    <property type="term" value="F:DNA binding"/>
    <property type="evidence" value="ECO:0007669"/>
    <property type="project" value="InterPro"/>
</dbReference>
<organism evidence="1">
    <name type="scientific">viral metagenome</name>
    <dbReference type="NCBI Taxonomy" id="1070528"/>
    <lineage>
        <taxon>unclassified sequences</taxon>
        <taxon>metagenomes</taxon>
        <taxon>organismal metagenomes</taxon>
    </lineage>
</organism>
<dbReference type="AlphaFoldDB" id="A0A6H1ZJ77"/>
<dbReference type="Gene3D" id="1.10.260.40">
    <property type="entry name" value="lambda repressor-like DNA-binding domains"/>
    <property type="match status" value="1"/>
</dbReference>
<evidence type="ECO:0000313" key="1">
    <source>
        <dbReference type="EMBL" id="QJA47250.1"/>
    </source>
</evidence>